<dbReference type="PANTHER" id="PTHR11066">
    <property type="entry name" value="ACYL-COA THIOESTERASE"/>
    <property type="match status" value="1"/>
</dbReference>
<dbReference type="FunFam" id="2.40.160.210:FF:000001">
    <property type="entry name" value="Acyl-CoA thioesterase II"/>
    <property type="match status" value="1"/>
</dbReference>
<dbReference type="InterPro" id="IPR049449">
    <property type="entry name" value="TesB_ACOT8-like_N"/>
</dbReference>
<dbReference type="PANTHER" id="PTHR11066:SF34">
    <property type="entry name" value="ACYL-COENZYME A THIOESTERASE 8"/>
    <property type="match status" value="1"/>
</dbReference>
<dbReference type="CDD" id="cd03445">
    <property type="entry name" value="Thioesterase_II_repeat2"/>
    <property type="match status" value="1"/>
</dbReference>
<dbReference type="InterPro" id="IPR029069">
    <property type="entry name" value="HotDog_dom_sf"/>
</dbReference>
<keyword evidence="3" id="KW-0378">Hydrolase</keyword>
<dbReference type="InterPro" id="IPR003703">
    <property type="entry name" value="Acyl_CoA_thio"/>
</dbReference>
<dbReference type="GO" id="GO:0047617">
    <property type="term" value="F:fatty acyl-CoA hydrolase activity"/>
    <property type="evidence" value="ECO:0007669"/>
    <property type="project" value="InterPro"/>
</dbReference>
<dbReference type="AlphaFoldDB" id="A0A8S3ZRN1"/>
<evidence type="ECO:0000259" key="5">
    <source>
        <dbReference type="Pfam" id="PF13622"/>
    </source>
</evidence>
<dbReference type="InterPro" id="IPR042171">
    <property type="entry name" value="Acyl-CoA_hotdog"/>
</dbReference>
<name>A0A8S3ZRN1_9EUPU</name>
<dbReference type="InterPro" id="IPR049450">
    <property type="entry name" value="ACOT8-like_C"/>
</dbReference>
<comment type="subunit">
    <text evidence="2">Homotetramer.</text>
</comment>
<sequence length="312" mass="35536">MSTRNGRNNFSAHIDSSVLRSVVNLEKINDTLFRSQPLWKHKAARGIYGGHVIGQALAAASQGVPDSQHTHSLHSYFLNKVQDNISLLYHVEKIRDGKTYCARSVKAVQSGAVVFTMQVSFKQEETTSTVHQLPMPEVPHPDGLQTMTEMLDRLHVQKRISEIDYSYGTAWYDAFPAITKLVEPEQLLLKESSYPRRHLWLKIKEHIGEELHQNIHKCCLVYLSDSFLLQTALLCLAPISSTSSIFHTSLDHSVWFHAPCRADQWLLYQVETQYLGNGRAFCQGRMWDNDGNLLVTVAQEGVMRYDKILSRL</sequence>
<dbReference type="GO" id="GO:0009062">
    <property type="term" value="P:fatty acid catabolic process"/>
    <property type="evidence" value="ECO:0007669"/>
    <property type="project" value="TreeGrafter"/>
</dbReference>
<dbReference type="Pfam" id="PF20789">
    <property type="entry name" value="4HBT_3C"/>
    <property type="match status" value="1"/>
</dbReference>
<dbReference type="GO" id="GO:0006637">
    <property type="term" value="P:acyl-CoA metabolic process"/>
    <property type="evidence" value="ECO:0007669"/>
    <property type="project" value="InterPro"/>
</dbReference>
<evidence type="ECO:0000259" key="6">
    <source>
        <dbReference type="Pfam" id="PF20789"/>
    </source>
</evidence>
<dbReference type="GO" id="GO:0005782">
    <property type="term" value="C:peroxisomal matrix"/>
    <property type="evidence" value="ECO:0007669"/>
    <property type="project" value="UniProtKB-SubCell"/>
</dbReference>
<dbReference type="SUPFAM" id="SSF54637">
    <property type="entry name" value="Thioesterase/thiol ester dehydrase-isomerase"/>
    <property type="match status" value="2"/>
</dbReference>
<dbReference type="Pfam" id="PF13622">
    <property type="entry name" value="4HBT_3"/>
    <property type="match status" value="1"/>
</dbReference>
<evidence type="ECO:0000256" key="4">
    <source>
        <dbReference type="ARBA" id="ARBA00023098"/>
    </source>
</evidence>
<comment type="similarity">
    <text evidence="1">Belongs to the C/M/P thioester hydrolase family.</text>
</comment>
<dbReference type="EMBL" id="CAJHNH020004146">
    <property type="protein sequence ID" value="CAG5130628.1"/>
    <property type="molecule type" value="Genomic_DNA"/>
</dbReference>
<comment type="caution">
    <text evidence="7">The sequence shown here is derived from an EMBL/GenBank/DDBJ whole genome shotgun (WGS) entry which is preliminary data.</text>
</comment>
<organism evidence="7 8">
    <name type="scientific">Candidula unifasciata</name>
    <dbReference type="NCBI Taxonomy" id="100452"/>
    <lineage>
        <taxon>Eukaryota</taxon>
        <taxon>Metazoa</taxon>
        <taxon>Spiralia</taxon>
        <taxon>Lophotrochozoa</taxon>
        <taxon>Mollusca</taxon>
        <taxon>Gastropoda</taxon>
        <taxon>Heterobranchia</taxon>
        <taxon>Euthyneura</taxon>
        <taxon>Panpulmonata</taxon>
        <taxon>Eupulmonata</taxon>
        <taxon>Stylommatophora</taxon>
        <taxon>Helicina</taxon>
        <taxon>Helicoidea</taxon>
        <taxon>Geomitridae</taxon>
        <taxon>Candidula</taxon>
    </lineage>
</organism>
<gene>
    <name evidence="7" type="ORF">CUNI_LOCUS16186</name>
</gene>
<evidence type="ECO:0000313" key="7">
    <source>
        <dbReference type="EMBL" id="CAG5130628.1"/>
    </source>
</evidence>
<evidence type="ECO:0008006" key="9">
    <source>
        <dbReference type="Google" id="ProtNLM"/>
    </source>
</evidence>
<keyword evidence="8" id="KW-1185">Reference proteome</keyword>
<dbReference type="OrthoDB" id="68328at2759"/>
<evidence type="ECO:0000256" key="2">
    <source>
        <dbReference type="ARBA" id="ARBA00011881"/>
    </source>
</evidence>
<keyword evidence="4" id="KW-0443">Lipid metabolism</keyword>
<dbReference type="Proteomes" id="UP000678393">
    <property type="component" value="Unassembled WGS sequence"/>
</dbReference>
<evidence type="ECO:0000256" key="1">
    <source>
        <dbReference type="ARBA" id="ARBA00006538"/>
    </source>
</evidence>
<protein>
    <recommendedName>
        <fullName evidence="9">Acyl-CoA thioesterase 8</fullName>
    </recommendedName>
</protein>
<feature type="domain" description="Acyl-CoA thioesterase-like N-terminal HotDog" evidence="5">
    <location>
        <begin position="41"/>
        <end position="121"/>
    </location>
</feature>
<evidence type="ECO:0000256" key="3">
    <source>
        <dbReference type="ARBA" id="ARBA00022801"/>
    </source>
</evidence>
<feature type="domain" description="Acyl-CoA thioesterase-like C-terminal" evidence="6">
    <location>
        <begin position="190"/>
        <end position="303"/>
    </location>
</feature>
<dbReference type="CDD" id="cd03444">
    <property type="entry name" value="Thioesterase_II_repeat1"/>
    <property type="match status" value="1"/>
</dbReference>
<reference evidence="7" key="1">
    <citation type="submission" date="2021-04" db="EMBL/GenBank/DDBJ databases">
        <authorList>
            <consortium name="Molecular Ecology Group"/>
        </authorList>
    </citation>
    <scope>NUCLEOTIDE SEQUENCE</scope>
</reference>
<dbReference type="Gene3D" id="2.40.160.210">
    <property type="entry name" value="Acyl-CoA thioesterase, double hotdog domain"/>
    <property type="match status" value="1"/>
</dbReference>
<accession>A0A8S3ZRN1</accession>
<evidence type="ECO:0000313" key="8">
    <source>
        <dbReference type="Proteomes" id="UP000678393"/>
    </source>
</evidence>
<proteinExistence type="inferred from homology"/>